<accession>A0ACD3A7A8</accession>
<sequence>MTSGKSKRIYYPSQSDGTGNSFVSSATEDKPSSQTSSQGPVTITTTITTTTTSLVPSLEIDFRLLAITSPQTPDRRDPLTAGPSGPQQAQAPITLQDLAKNRPEAKKTSQLKWYAVVRGRKTGFFQNWKSVEPFVKKKLADGRWGPLHPKSYVVGFDEMEDAMHFMDVAEHAASGDEDAMPDFMALQGSLNISPLLKLAFLAKVTHFCGIVAHTEEQPSDALHDPFLLPLPNPAAPPPPPLPATPSPPNPQHARSWHTNLPPLSPGKGEGPSESEEQRAAAEKTSYQPKSRPKISRSQALVVTLGIGPLKVGKCLGLLTNFGKVDLNFIIGMTPTGSSSAPLQDGREIQGHFSPPHATYCTLPKYVFDPALLVKGSATKPNRIKAARICGEARAKRHDLLAKLNILFLRLSALKEDALGGPVSTTSTILTALVDSLPRSSPTPLPYSGVLDGASPASDAKAPIARMEVPDTPSTP</sequence>
<protein>
    <submittedName>
        <fullName evidence="1">Uncharacterized protein</fullName>
    </submittedName>
</protein>
<dbReference type="Proteomes" id="UP000308600">
    <property type="component" value="Unassembled WGS sequence"/>
</dbReference>
<evidence type="ECO:0000313" key="2">
    <source>
        <dbReference type="Proteomes" id="UP000308600"/>
    </source>
</evidence>
<evidence type="ECO:0000313" key="1">
    <source>
        <dbReference type="EMBL" id="TFK61573.1"/>
    </source>
</evidence>
<proteinExistence type="predicted"/>
<reference evidence="1 2" key="1">
    <citation type="journal article" date="2019" name="Nat. Ecol. Evol.">
        <title>Megaphylogeny resolves global patterns of mushroom evolution.</title>
        <authorList>
            <person name="Varga T."/>
            <person name="Krizsan K."/>
            <person name="Foldi C."/>
            <person name="Dima B."/>
            <person name="Sanchez-Garcia M."/>
            <person name="Sanchez-Ramirez S."/>
            <person name="Szollosi G.J."/>
            <person name="Szarkandi J.G."/>
            <person name="Papp V."/>
            <person name="Albert L."/>
            <person name="Andreopoulos W."/>
            <person name="Angelini C."/>
            <person name="Antonin V."/>
            <person name="Barry K.W."/>
            <person name="Bougher N.L."/>
            <person name="Buchanan P."/>
            <person name="Buyck B."/>
            <person name="Bense V."/>
            <person name="Catcheside P."/>
            <person name="Chovatia M."/>
            <person name="Cooper J."/>
            <person name="Damon W."/>
            <person name="Desjardin D."/>
            <person name="Finy P."/>
            <person name="Geml J."/>
            <person name="Haridas S."/>
            <person name="Hughes K."/>
            <person name="Justo A."/>
            <person name="Karasinski D."/>
            <person name="Kautmanova I."/>
            <person name="Kiss B."/>
            <person name="Kocsube S."/>
            <person name="Kotiranta H."/>
            <person name="LaButti K.M."/>
            <person name="Lechner B.E."/>
            <person name="Liimatainen K."/>
            <person name="Lipzen A."/>
            <person name="Lukacs Z."/>
            <person name="Mihaltcheva S."/>
            <person name="Morgado L.N."/>
            <person name="Niskanen T."/>
            <person name="Noordeloos M.E."/>
            <person name="Ohm R.A."/>
            <person name="Ortiz-Santana B."/>
            <person name="Ovrebo C."/>
            <person name="Racz N."/>
            <person name="Riley R."/>
            <person name="Savchenko A."/>
            <person name="Shiryaev A."/>
            <person name="Soop K."/>
            <person name="Spirin V."/>
            <person name="Szebenyi C."/>
            <person name="Tomsovsky M."/>
            <person name="Tulloss R.E."/>
            <person name="Uehling J."/>
            <person name="Grigoriev I.V."/>
            <person name="Vagvolgyi C."/>
            <person name="Papp T."/>
            <person name="Martin F.M."/>
            <person name="Miettinen O."/>
            <person name="Hibbett D.S."/>
            <person name="Nagy L.G."/>
        </authorList>
    </citation>
    <scope>NUCLEOTIDE SEQUENCE [LARGE SCALE GENOMIC DNA]</scope>
    <source>
        <strain evidence="1 2">NL-1719</strain>
    </source>
</reference>
<name>A0ACD3A7A8_9AGAR</name>
<organism evidence="1 2">
    <name type="scientific">Pluteus cervinus</name>
    <dbReference type="NCBI Taxonomy" id="181527"/>
    <lineage>
        <taxon>Eukaryota</taxon>
        <taxon>Fungi</taxon>
        <taxon>Dikarya</taxon>
        <taxon>Basidiomycota</taxon>
        <taxon>Agaricomycotina</taxon>
        <taxon>Agaricomycetes</taxon>
        <taxon>Agaricomycetidae</taxon>
        <taxon>Agaricales</taxon>
        <taxon>Pluteineae</taxon>
        <taxon>Pluteaceae</taxon>
        <taxon>Pluteus</taxon>
    </lineage>
</organism>
<keyword evidence="2" id="KW-1185">Reference proteome</keyword>
<dbReference type="EMBL" id="ML208647">
    <property type="protein sequence ID" value="TFK61573.1"/>
    <property type="molecule type" value="Genomic_DNA"/>
</dbReference>
<gene>
    <name evidence="1" type="ORF">BDN72DRAFT_903992</name>
</gene>